<evidence type="ECO:0000313" key="6">
    <source>
        <dbReference type="EMBL" id="KAF6742611.1"/>
    </source>
</evidence>
<dbReference type="GO" id="GO:0006099">
    <property type="term" value="P:tricarboxylic acid cycle"/>
    <property type="evidence" value="ECO:0007669"/>
    <property type="project" value="TreeGrafter"/>
</dbReference>
<dbReference type="GO" id="GO:0045252">
    <property type="term" value="C:oxoglutarate dehydrogenase complex"/>
    <property type="evidence" value="ECO:0007669"/>
    <property type="project" value="TreeGrafter"/>
</dbReference>
<evidence type="ECO:0000259" key="5">
    <source>
        <dbReference type="Pfam" id="PF00676"/>
    </source>
</evidence>
<dbReference type="Pfam" id="PF00676">
    <property type="entry name" value="E1_dh"/>
    <property type="match status" value="1"/>
</dbReference>
<dbReference type="PANTHER" id="PTHR23152:SF4">
    <property type="entry name" value="2-OXOADIPATE DEHYDROGENASE COMPLEX COMPONENT E1"/>
    <property type="match status" value="1"/>
</dbReference>
<dbReference type="OrthoDB" id="3133357at2759"/>
<name>A0A8H6LVF1_9AGAR</name>
<dbReference type="Proteomes" id="UP000521943">
    <property type="component" value="Unassembled WGS sequence"/>
</dbReference>
<reference evidence="6 7" key="1">
    <citation type="submission" date="2020-07" db="EMBL/GenBank/DDBJ databases">
        <title>Comparative genomics of pyrophilous fungi reveals a link between fire events and developmental genes.</title>
        <authorList>
            <consortium name="DOE Joint Genome Institute"/>
            <person name="Steindorff A.S."/>
            <person name="Carver A."/>
            <person name="Calhoun S."/>
            <person name="Stillman K."/>
            <person name="Liu H."/>
            <person name="Lipzen A."/>
            <person name="Pangilinan J."/>
            <person name="Labutti K."/>
            <person name="Bruns T.D."/>
            <person name="Grigoriev I.V."/>
        </authorList>
    </citation>
    <scope>NUCLEOTIDE SEQUENCE [LARGE SCALE GENOMIC DNA]</scope>
    <source>
        <strain evidence="6 7">CBS 144469</strain>
    </source>
</reference>
<dbReference type="InterPro" id="IPR029061">
    <property type="entry name" value="THDP-binding"/>
</dbReference>
<dbReference type="EMBL" id="JACGCI010000179">
    <property type="protein sequence ID" value="KAF6742611.1"/>
    <property type="molecule type" value="Genomic_DNA"/>
</dbReference>
<organism evidence="6 7">
    <name type="scientific">Ephemerocybe angulata</name>
    <dbReference type="NCBI Taxonomy" id="980116"/>
    <lineage>
        <taxon>Eukaryota</taxon>
        <taxon>Fungi</taxon>
        <taxon>Dikarya</taxon>
        <taxon>Basidiomycota</taxon>
        <taxon>Agaricomycotina</taxon>
        <taxon>Agaricomycetes</taxon>
        <taxon>Agaricomycetidae</taxon>
        <taxon>Agaricales</taxon>
        <taxon>Agaricineae</taxon>
        <taxon>Psathyrellaceae</taxon>
        <taxon>Ephemerocybe</taxon>
    </lineage>
</organism>
<dbReference type="Gene3D" id="3.40.50.970">
    <property type="match status" value="1"/>
</dbReference>
<comment type="cofactor">
    <cofactor evidence="1">
        <name>thiamine diphosphate</name>
        <dbReference type="ChEBI" id="CHEBI:58937"/>
    </cofactor>
</comment>
<evidence type="ECO:0000256" key="4">
    <source>
        <dbReference type="ARBA" id="ARBA00023052"/>
    </source>
</evidence>
<dbReference type="GO" id="GO:0005739">
    <property type="term" value="C:mitochondrion"/>
    <property type="evidence" value="ECO:0007669"/>
    <property type="project" value="TreeGrafter"/>
</dbReference>
<comment type="caution">
    <text evidence="6">The sequence shown here is derived from an EMBL/GenBank/DDBJ whole genome shotgun (WGS) entry which is preliminary data.</text>
</comment>
<dbReference type="GO" id="GO:0004591">
    <property type="term" value="F:oxoglutarate dehydrogenase (succinyl-transferring) activity"/>
    <property type="evidence" value="ECO:0007669"/>
    <property type="project" value="TreeGrafter"/>
</dbReference>
<evidence type="ECO:0000256" key="2">
    <source>
        <dbReference type="ARBA" id="ARBA00006936"/>
    </source>
</evidence>
<protein>
    <recommendedName>
        <fullName evidence="5">Dehydrogenase E1 component domain-containing protein</fullName>
    </recommendedName>
</protein>
<dbReference type="InterPro" id="IPR001017">
    <property type="entry name" value="DH_E1"/>
</dbReference>
<sequence length="77" mass="8505">MGDFLHRDAAFAGHGVIYETTCFHDLPPYCTRGTIYLIMNNQITITTDPLLSCSSPYSSDITKSIDTPIIHVNGDNI</sequence>
<keyword evidence="7" id="KW-1185">Reference proteome</keyword>
<gene>
    <name evidence="6" type="ORF">DFP72DRAFT_830289</name>
</gene>
<feature type="domain" description="Dehydrogenase E1 component" evidence="5">
    <location>
        <begin position="4"/>
        <end position="76"/>
    </location>
</feature>
<accession>A0A8H6LVF1</accession>
<dbReference type="SUPFAM" id="SSF52518">
    <property type="entry name" value="Thiamin diphosphate-binding fold (THDP-binding)"/>
    <property type="match status" value="1"/>
</dbReference>
<keyword evidence="3" id="KW-0560">Oxidoreductase</keyword>
<comment type="similarity">
    <text evidence="2">Belongs to the alpha-ketoglutarate dehydrogenase family.</text>
</comment>
<evidence type="ECO:0000256" key="3">
    <source>
        <dbReference type="ARBA" id="ARBA00023002"/>
    </source>
</evidence>
<keyword evidence="4" id="KW-0786">Thiamine pyrophosphate</keyword>
<dbReference type="GO" id="GO:0030976">
    <property type="term" value="F:thiamine pyrophosphate binding"/>
    <property type="evidence" value="ECO:0007669"/>
    <property type="project" value="InterPro"/>
</dbReference>
<proteinExistence type="inferred from homology"/>
<evidence type="ECO:0000313" key="7">
    <source>
        <dbReference type="Proteomes" id="UP000521943"/>
    </source>
</evidence>
<dbReference type="AlphaFoldDB" id="A0A8H6LVF1"/>
<dbReference type="InterPro" id="IPR011603">
    <property type="entry name" value="2oxoglutarate_DH_E1"/>
</dbReference>
<evidence type="ECO:0000256" key="1">
    <source>
        <dbReference type="ARBA" id="ARBA00001964"/>
    </source>
</evidence>
<dbReference type="PANTHER" id="PTHR23152">
    <property type="entry name" value="2-OXOGLUTARATE DEHYDROGENASE"/>
    <property type="match status" value="1"/>
</dbReference>